<protein>
    <submittedName>
        <fullName evidence="8">Signal peptide peptidase SppA</fullName>
    </submittedName>
</protein>
<evidence type="ECO:0000256" key="5">
    <source>
        <dbReference type="SAM" id="MobiDB-lite"/>
    </source>
</evidence>
<keyword evidence="6" id="KW-0732">Signal</keyword>
<keyword evidence="3" id="KW-0378">Hydrolase</keyword>
<feature type="signal peptide" evidence="6">
    <location>
        <begin position="1"/>
        <end position="27"/>
    </location>
</feature>
<keyword evidence="2" id="KW-0645">Protease</keyword>
<dbReference type="InterPro" id="IPR047272">
    <property type="entry name" value="S49_SppA_C"/>
</dbReference>
<dbReference type="Proteomes" id="UP001370348">
    <property type="component" value="Chromosome"/>
</dbReference>
<dbReference type="PANTHER" id="PTHR33209:SF1">
    <property type="entry name" value="PEPTIDASE S49 DOMAIN-CONTAINING PROTEIN"/>
    <property type="match status" value="1"/>
</dbReference>
<feature type="domain" description="Peptidase S49" evidence="7">
    <location>
        <begin position="628"/>
        <end position="776"/>
    </location>
</feature>
<evidence type="ECO:0000256" key="1">
    <source>
        <dbReference type="ARBA" id="ARBA00008683"/>
    </source>
</evidence>
<evidence type="ECO:0000313" key="9">
    <source>
        <dbReference type="Proteomes" id="UP001370348"/>
    </source>
</evidence>
<dbReference type="InterPro" id="IPR002142">
    <property type="entry name" value="Peptidase_S49"/>
</dbReference>
<evidence type="ECO:0000259" key="7">
    <source>
        <dbReference type="Pfam" id="PF01343"/>
    </source>
</evidence>
<keyword evidence="4" id="KW-0720">Serine protease</keyword>
<proteinExistence type="inferred from homology"/>
<evidence type="ECO:0000256" key="6">
    <source>
        <dbReference type="SAM" id="SignalP"/>
    </source>
</evidence>
<sequence>MTKKMRKAGLGAWLTALVAALVCPSVGQEAKAGEPMPTRGARLSSPGRSAASEDTAESLSLNPANLANMPSWELRWTGIGCHDAPQRVGCGHAFSAATPLLLGLSTGLRVDYLQTPWTVGFPYSGRDMTWVTWGLGYKLSDALSLGFSVQHSYSGNPYLNDLTGLSASFTVRPIDRLSFAAIAHDFNGPSTAPLGDRQQPVLDANYVLAAALRPTGRRELELGFELRYLAGSQLADSDQWIPRATLGVDVPYVGRLRGDVEVAHLPYDARRGVVGTAGLEIALGPATLGGGVLFGNGLGSTDSLGEFGTASIAGYRTPGIQIGQRAVSIRLESTPGPRTHIALLRKLWRIADDPSISGVALILRAEPATSYAHAEELADAVRVLRARKKKVLCSWEDNGAKSLYVCANADRTVVNPAGGLRYSGLKTQYLYIKGLLDNLGIRADMLRVSEHKSAPEMFTNEHSSDTAGRDHADLLRQYEAVFNRNVALGRKMTDARVRAETLKGPYVAAEAREANFVDGYAFDDELDRVMSEMLGGRTSLREYEEPKKVPETFGPRDKVGLLLVDGDMVDGRSETIPLLDSKLVGSYTIADSIAALKNDPTVKSVVLRIETGGGSSMSADVMWRELELLAKKKPLIVSMGSSAASGGYYIATPARTIYALPLTVTGSIGIFYGKADVSELLKKLGINVEVYKTTPRADAESFFRPFTEDERRVLAIKVQQFYDKFLERVAAGRHMTKAEVDLVGQGRVWTGQQALGHKLVDKMGGLREALAEARALGNLPYDAPLRTLPAPDASLFERALKLAGIGRSQMMTLEGLPVQVRDIARALAPMVVYKGDIPMARMEYVPVEGEGKDEEGD</sequence>
<keyword evidence="9" id="KW-1185">Reference proteome</keyword>
<feature type="domain" description="Peptidase S49" evidence="7">
    <location>
        <begin position="385"/>
        <end position="531"/>
    </location>
</feature>
<dbReference type="PANTHER" id="PTHR33209">
    <property type="entry name" value="PROTEASE 4"/>
    <property type="match status" value="1"/>
</dbReference>
<dbReference type="InterPro" id="IPR029045">
    <property type="entry name" value="ClpP/crotonase-like_dom_sf"/>
</dbReference>
<evidence type="ECO:0000256" key="2">
    <source>
        <dbReference type="ARBA" id="ARBA00022670"/>
    </source>
</evidence>
<dbReference type="Pfam" id="PF01343">
    <property type="entry name" value="Peptidase_S49"/>
    <property type="match status" value="2"/>
</dbReference>
<feature type="region of interest" description="Disordered" evidence="5">
    <location>
        <begin position="29"/>
        <end position="57"/>
    </location>
</feature>
<feature type="chain" id="PRO_5046763840" evidence="6">
    <location>
        <begin position="28"/>
        <end position="857"/>
    </location>
</feature>
<name>A0ABZ2LYR9_9BACT</name>
<dbReference type="Gene3D" id="6.20.330.10">
    <property type="match status" value="1"/>
</dbReference>
<accession>A0ABZ2LYR9</accession>
<gene>
    <name evidence="8" type="primary">sppA</name>
    <name evidence="8" type="ORF">LZC94_41035</name>
</gene>
<dbReference type="Gene3D" id="3.90.226.10">
    <property type="entry name" value="2-enoyl-CoA Hydratase, Chain A, domain 1"/>
    <property type="match status" value="2"/>
</dbReference>
<reference evidence="8 9" key="1">
    <citation type="submission" date="2021-12" db="EMBL/GenBank/DDBJ databases">
        <title>Discovery of the Pendulisporaceae a myxobacterial family with distinct sporulation behavior and unique specialized metabolism.</title>
        <authorList>
            <person name="Garcia R."/>
            <person name="Popoff A."/>
            <person name="Bader C.D."/>
            <person name="Loehr J."/>
            <person name="Walesch S."/>
            <person name="Walt C."/>
            <person name="Boldt J."/>
            <person name="Bunk B."/>
            <person name="Haeckl F.J.F.P.J."/>
            <person name="Gunesch A.P."/>
            <person name="Birkelbach J."/>
            <person name="Nuebel U."/>
            <person name="Pietschmann T."/>
            <person name="Bach T."/>
            <person name="Mueller R."/>
        </authorList>
    </citation>
    <scope>NUCLEOTIDE SEQUENCE [LARGE SCALE GENOMIC DNA]</scope>
    <source>
        <strain evidence="8 9">MSr11954</strain>
    </source>
</reference>
<evidence type="ECO:0000256" key="4">
    <source>
        <dbReference type="ARBA" id="ARBA00022825"/>
    </source>
</evidence>
<evidence type="ECO:0000313" key="8">
    <source>
        <dbReference type="EMBL" id="WXB14202.1"/>
    </source>
</evidence>
<dbReference type="EMBL" id="CP089984">
    <property type="protein sequence ID" value="WXB14202.1"/>
    <property type="molecule type" value="Genomic_DNA"/>
</dbReference>
<dbReference type="CDD" id="cd07023">
    <property type="entry name" value="S49_Sppa_N_C"/>
    <property type="match status" value="1"/>
</dbReference>
<evidence type="ECO:0000256" key="3">
    <source>
        <dbReference type="ARBA" id="ARBA00022801"/>
    </source>
</evidence>
<dbReference type="RefSeq" id="WP_394823820.1">
    <property type="nucleotide sequence ID" value="NZ_CP089984.1"/>
</dbReference>
<organism evidence="8 9">
    <name type="scientific">Pendulispora albinea</name>
    <dbReference type="NCBI Taxonomy" id="2741071"/>
    <lineage>
        <taxon>Bacteria</taxon>
        <taxon>Pseudomonadati</taxon>
        <taxon>Myxococcota</taxon>
        <taxon>Myxococcia</taxon>
        <taxon>Myxococcales</taxon>
        <taxon>Sorangiineae</taxon>
        <taxon>Pendulisporaceae</taxon>
        <taxon>Pendulispora</taxon>
    </lineage>
</organism>
<dbReference type="SUPFAM" id="SSF52096">
    <property type="entry name" value="ClpP/crotonase"/>
    <property type="match status" value="2"/>
</dbReference>
<comment type="similarity">
    <text evidence="1">Belongs to the peptidase S49 family.</text>
</comment>
<dbReference type="NCBIfam" id="TIGR00706">
    <property type="entry name" value="SppA_dom"/>
    <property type="match status" value="1"/>
</dbReference>
<dbReference type="InterPro" id="IPR004635">
    <property type="entry name" value="Pept_S49_SppA"/>
</dbReference>